<dbReference type="EMBL" id="SLVX01000008">
    <property type="protein sequence ID" value="TCN44953.1"/>
    <property type="molecule type" value="Genomic_DNA"/>
</dbReference>
<dbReference type="PANTHER" id="PTHR48081:SF8">
    <property type="entry name" value="ALPHA_BETA HYDROLASE FOLD-3 DOMAIN-CONTAINING PROTEIN-RELATED"/>
    <property type="match status" value="1"/>
</dbReference>
<dbReference type="AlphaFoldDB" id="A0A4R2CVC3"/>
<dbReference type="InterPro" id="IPR050300">
    <property type="entry name" value="GDXG_lipolytic_enzyme"/>
</dbReference>
<dbReference type="SUPFAM" id="SSF53474">
    <property type="entry name" value="alpha/beta-Hydrolases"/>
    <property type="match status" value="1"/>
</dbReference>
<dbReference type="InterPro" id="IPR013094">
    <property type="entry name" value="AB_hydrolase_3"/>
</dbReference>
<feature type="domain" description="Alpha/beta hydrolase fold-3" evidence="2">
    <location>
        <begin position="35"/>
        <end position="228"/>
    </location>
</feature>
<sequence length="273" mass="28879">MPVEIKDMTFDKVAIGPVSARVYQGAEFAKGAPILLYFHGGAFLEEGLRPSPVAEAIASTGAIVAVLDYGAPGGGVFPKPLEVGFSMFSYLAKKRAGLGDRKSPLIIGGEEAGGNIAAGVALKARDHFADELDGQVLFSPLLDPFMGTASFRESEALGMSQRWAEGWSHYLSGGVCHPYAAPCLCSRLAGVAPALVVSAEDDPLRDEALGYADCLTAAGVKVRRHVLPAGTGWPEIYGGKTGETPDWSPKRPSTWQEEVGRQFSGFVQNISIH</sequence>
<dbReference type="GO" id="GO:0016787">
    <property type="term" value="F:hydrolase activity"/>
    <property type="evidence" value="ECO:0007669"/>
    <property type="project" value="UniProtKB-KW"/>
</dbReference>
<gene>
    <name evidence="3" type="ORF">EV665_10893</name>
</gene>
<keyword evidence="4" id="KW-1185">Reference proteome</keyword>
<keyword evidence="1" id="KW-0378">Hydrolase</keyword>
<proteinExistence type="predicted"/>
<dbReference type="InterPro" id="IPR029058">
    <property type="entry name" value="AB_hydrolase_fold"/>
</dbReference>
<comment type="caution">
    <text evidence="3">The sequence shown here is derived from an EMBL/GenBank/DDBJ whole genome shotgun (WGS) entry which is preliminary data.</text>
</comment>
<organism evidence="3 4">
    <name type="scientific">Shinella granuli</name>
    <dbReference type="NCBI Taxonomy" id="323621"/>
    <lineage>
        <taxon>Bacteria</taxon>
        <taxon>Pseudomonadati</taxon>
        <taxon>Pseudomonadota</taxon>
        <taxon>Alphaproteobacteria</taxon>
        <taxon>Hyphomicrobiales</taxon>
        <taxon>Rhizobiaceae</taxon>
        <taxon>Shinella</taxon>
    </lineage>
</organism>
<evidence type="ECO:0000313" key="4">
    <source>
        <dbReference type="Proteomes" id="UP000295351"/>
    </source>
</evidence>
<accession>A0A4R2CVC3</accession>
<evidence type="ECO:0000259" key="2">
    <source>
        <dbReference type="Pfam" id="PF07859"/>
    </source>
</evidence>
<dbReference type="RefSeq" id="WP_064333505.1">
    <property type="nucleotide sequence ID" value="NZ_BAABEI010000003.1"/>
</dbReference>
<dbReference type="Proteomes" id="UP000295351">
    <property type="component" value="Unassembled WGS sequence"/>
</dbReference>
<evidence type="ECO:0000256" key="1">
    <source>
        <dbReference type="ARBA" id="ARBA00022801"/>
    </source>
</evidence>
<reference evidence="3 4" key="1">
    <citation type="submission" date="2019-03" db="EMBL/GenBank/DDBJ databases">
        <title>Genomic Encyclopedia of Type Strains, Phase IV (KMG-IV): sequencing the most valuable type-strain genomes for metagenomic binning, comparative biology and taxonomic classification.</title>
        <authorList>
            <person name="Goeker M."/>
        </authorList>
    </citation>
    <scope>NUCLEOTIDE SEQUENCE [LARGE SCALE GENOMIC DNA]</scope>
    <source>
        <strain evidence="3 4">DSM 18401</strain>
    </source>
</reference>
<name>A0A4R2CVC3_SHIGR</name>
<dbReference type="PANTHER" id="PTHR48081">
    <property type="entry name" value="AB HYDROLASE SUPERFAMILY PROTEIN C4A8.06C"/>
    <property type="match status" value="1"/>
</dbReference>
<dbReference type="Pfam" id="PF07859">
    <property type="entry name" value="Abhydrolase_3"/>
    <property type="match status" value="1"/>
</dbReference>
<evidence type="ECO:0000313" key="3">
    <source>
        <dbReference type="EMBL" id="TCN44953.1"/>
    </source>
</evidence>
<protein>
    <submittedName>
        <fullName evidence="3">Acetyl esterase/lipase</fullName>
    </submittedName>
</protein>
<dbReference type="Gene3D" id="3.40.50.1820">
    <property type="entry name" value="alpha/beta hydrolase"/>
    <property type="match status" value="1"/>
</dbReference>